<comment type="cofactor">
    <cofactor evidence="6">
        <name>Mg(2+)</name>
        <dbReference type="ChEBI" id="CHEBI:18420"/>
    </cofactor>
    <text evidence="6">Binds 1 Mg(2+) ion per trimer.</text>
</comment>
<dbReference type="Gene3D" id="1.20.58.80">
    <property type="entry name" value="Phosphotransferase system, lactose/cellobiose-type IIA subunit"/>
    <property type="match status" value="1"/>
</dbReference>
<keyword evidence="1" id="KW-0813">Transport</keyword>
<keyword evidence="3" id="KW-0808">Transferase</keyword>
<name>A0A0H3XK48_9MOLU</name>
<protein>
    <submittedName>
        <fullName evidence="9">PTS system cellobiose-specific IIA component</fullName>
    </submittedName>
</protein>
<evidence type="ECO:0000256" key="4">
    <source>
        <dbReference type="ARBA" id="ARBA00022683"/>
    </source>
</evidence>
<evidence type="ECO:0000256" key="5">
    <source>
        <dbReference type="PIRSR" id="PIRSR000699-1"/>
    </source>
</evidence>
<evidence type="ECO:0000256" key="3">
    <source>
        <dbReference type="ARBA" id="ARBA00022679"/>
    </source>
</evidence>
<dbReference type="PATRIC" id="fig|743698.3.peg.112"/>
<dbReference type="STRING" id="315358.SERIO_v1c01100"/>
<keyword evidence="2" id="KW-0762">Sugar transport</keyword>
<dbReference type="InterPro" id="IPR003188">
    <property type="entry name" value="PTS_IIA_lac/cel"/>
</dbReference>
<evidence type="ECO:0000256" key="1">
    <source>
        <dbReference type="ARBA" id="ARBA00022448"/>
    </source>
</evidence>
<evidence type="ECO:0000256" key="8">
    <source>
        <dbReference type="SAM" id="Coils"/>
    </source>
</evidence>
<keyword evidence="6" id="KW-0479">Metal-binding</keyword>
<accession>A0A0H3XK48</accession>
<keyword evidence="4" id="KW-0598">Phosphotransferase system</keyword>
<gene>
    <name evidence="9" type="primary">celC</name>
    <name evidence="9" type="ORF">SERIO_v1c01100</name>
</gene>
<dbReference type="AlphaFoldDB" id="A0A0H3XK48"/>
<proteinExistence type="predicted"/>
<dbReference type="GO" id="GO:0016740">
    <property type="term" value="F:transferase activity"/>
    <property type="evidence" value="ECO:0007669"/>
    <property type="project" value="UniProtKB-KW"/>
</dbReference>
<dbReference type="PANTHER" id="PTHR34382:SF10">
    <property type="entry name" value="PTS SYSTEM OLIGO-BETA-MANNOSIDE-SPECIFIC EIIA COMPONENT"/>
    <property type="match status" value="1"/>
</dbReference>
<dbReference type="InterPro" id="IPR036542">
    <property type="entry name" value="PTS_IIA_lac/cel_sf"/>
</dbReference>
<dbReference type="PIRSF" id="PIRSF000699">
    <property type="entry name" value="PTS_IILac_III"/>
    <property type="match status" value="1"/>
</dbReference>
<dbReference type="Pfam" id="PF02255">
    <property type="entry name" value="PTS_IIA"/>
    <property type="match status" value="1"/>
</dbReference>
<evidence type="ECO:0000256" key="6">
    <source>
        <dbReference type="PIRSR" id="PIRSR000699-2"/>
    </source>
</evidence>
<dbReference type="SUPFAM" id="SSF46973">
    <property type="entry name" value="Enzyme IIa from lactose specific PTS, IIa-lac"/>
    <property type="match status" value="1"/>
</dbReference>
<dbReference type="GO" id="GO:0009401">
    <property type="term" value="P:phosphoenolpyruvate-dependent sugar phosphotransferase system"/>
    <property type="evidence" value="ECO:0007669"/>
    <property type="project" value="UniProtKB-KW"/>
</dbReference>
<evidence type="ECO:0000313" key="10">
    <source>
        <dbReference type="Proteomes" id="UP000035661"/>
    </source>
</evidence>
<reference evidence="10" key="2">
    <citation type="submission" date="2015-06" db="EMBL/GenBank/DDBJ databases">
        <title>Complete genome sequence of Spiroplasma eriocheiris TDA-040725-5 (DSM 21848).</title>
        <authorList>
            <person name="Lo W.-S."/>
            <person name="Kuo C.-H."/>
        </authorList>
    </citation>
    <scope>NUCLEOTIDE SEQUENCE [LARGE SCALE GENOMIC DNA]</scope>
    <source>
        <strain evidence="10">TDA-040725-5</strain>
    </source>
</reference>
<keyword evidence="6" id="KW-0460">Magnesium</keyword>
<organism evidence="9 10">
    <name type="scientific">Spiroplasma eriocheiris</name>
    <dbReference type="NCBI Taxonomy" id="315358"/>
    <lineage>
        <taxon>Bacteria</taxon>
        <taxon>Bacillati</taxon>
        <taxon>Mycoplasmatota</taxon>
        <taxon>Mollicutes</taxon>
        <taxon>Entomoplasmatales</taxon>
        <taxon>Spiroplasmataceae</taxon>
        <taxon>Spiroplasma</taxon>
    </lineage>
</organism>
<keyword evidence="10" id="KW-1185">Reference proteome</keyword>
<evidence type="ECO:0000313" key="9">
    <source>
        <dbReference type="EMBL" id="AKM53709.1"/>
    </source>
</evidence>
<reference evidence="9 10" key="1">
    <citation type="journal article" date="2015" name="Genome Biol. Evol.">
        <title>Found and Lost: The Fates of Horizontally Acquired Genes in Arthropod-Symbiotic Spiroplasma.</title>
        <authorList>
            <person name="Lo W.S."/>
            <person name="Gasparich G.E."/>
            <person name="Kuo C.H."/>
        </authorList>
    </citation>
    <scope>NUCLEOTIDE SEQUENCE [LARGE SCALE GENOMIC DNA]</scope>
    <source>
        <strain evidence="10">TDA-040725-5</strain>
    </source>
</reference>
<dbReference type="KEGG" id="seri:SERIO_v1c01100"/>
<dbReference type="PANTHER" id="PTHR34382">
    <property type="entry name" value="PTS SYSTEM N,N'-DIACETYLCHITOBIOSE-SPECIFIC EIIA COMPONENT"/>
    <property type="match status" value="1"/>
</dbReference>
<dbReference type="EMBL" id="CP011856">
    <property type="protein sequence ID" value="AKM53709.1"/>
    <property type="molecule type" value="Genomic_DNA"/>
</dbReference>
<feature type="active site" description="Tele-phosphohistidine intermediate" evidence="5">
    <location>
        <position position="78"/>
    </location>
</feature>
<feature type="binding site" evidence="6">
    <location>
        <position position="81"/>
    </location>
    <ligand>
        <name>Mg(2+)</name>
        <dbReference type="ChEBI" id="CHEBI:18420"/>
        <note>ligand shared between all trimeric partners</note>
    </ligand>
</feature>
<dbReference type="PROSITE" id="PS51095">
    <property type="entry name" value="PTS_EIIA_TYPE_3"/>
    <property type="match status" value="1"/>
</dbReference>
<feature type="modified residue" description="Phosphohistidine; by HPr" evidence="7">
    <location>
        <position position="78"/>
    </location>
</feature>
<dbReference type="RefSeq" id="WP_047790988.1">
    <property type="nucleotide sequence ID" value="NZ_CP011856.1"/>
</dbReference>
<evidence type="ECO:0000256" key="7">
    <source>
        <dbReference type="PROSITE-ProRule" id="PRU00418"/>
    </source>
</evidence>
<sequence length="110" mass="12482">MKQINFEEISFGIITFAGMAKSNGIMAIKSAKEGKIREARNLITEAEQNLVEAEKTHMDVIQQEAQGVKHQIPVLFMHAEDQMMTSQMVVELAKEFIDLYEKLLAKKVID</sequence>
<dbReference type="Proteomes" id="UP000035661">
    <property type="component" value="Chromosome"/>
</dbReference>
<feature type="coiled-coil region" evidence="8">
    <location>
        <begin position="29"/>
        <end position="63"/>
    </location>
</feature>
<dbReference type="GO" id="GO:0046872">
    <property type="term" value="F:metal ion binding"/>
    <property type="evidence" value="ECO:0007669"/>
    <property type="project" value="UniProtKB-KW"/>
</dbReference>
<keyword evidence="8" id="KW-0175">Coiled coil</keyword>
<evidence type="ECO:0000256" key="2">
    <source>
        <dbReference type="ARBA" id="ARBA00022597"/>
    </source>
</evidence>